<protein>
    <submittedName>
        <fullName evidence="2">BTB domain-containing protein</fullName>
    </submittedName>
</protein>
<proteinExistence type="predicted"/>
<evidence type="ECO:0000313" key="2">
    <source>
        <dbReference type="WBParaSite" id="Hba_15522"/>
    </source>
</evidence>
<sequence length="227" mass="25881">MRPNSKVDLTGSRYYALSDRVKVLLLERLHGAPAPEEIPEPPLDLEVFQRATDIHFAAIRAKTGRIYYVNPYYIASWSNVFQERVYCSSSGVEEMFCPCSHEELKAFLMAIHPPQLRINAKRLSLHTCSCCYVGSSCHPTRQPWSAATSLHKVSYLIFLPCFIRVIFNRSSTSFVLVFFFVRLLSLPVTYFRCKANSTCTGVTWMCPQCKTYSSDANLLRNSTAPQR</sequence>
<reference evidence="2" key="1">
    <citation type="submission" date="2016-11" db="UniProtKB">
        <authorList>
            <consortium name="WormBaseParasite"/>
        </authorList>
    </citation>
    <scope>IDENTIFICATION</scope>
</reference>
<accession>A0A1I7XD04</accession>
<dbReference type="WBParaSite" id="Hba_15522">
    <property type="protein sequence ID" value="Hba_15522"/>
    <property type="gene ID" value="Hba_15522"/>
</dbReference>
<evidence type="ECO:0000313" key="1">
    <source>
        <dbReference type="Proteomes" id="UP000095283"/>
    </source>
</evidence>
<organism evidence="1 2">
    <name type="scientific">Heterorhabditis bacteriophora</name>
    <name type="common">Entomopathogenic nematode worm</name>
    <dbReference type="NCBI Taxonomy" id="37862"/>
    <lineage>
        <taxon>Eukaryota</taxon>
        <taxon>Metazoa</taxon>
        <taxon>Ecdysozoa</taxon>
        <taxon>Nematoda</taxon>
        <taxon>Chromadorea</taxon>
        <taxon>Rhabditida</taxon>
        <taxon>Rhabditina</taxon>
        <taxon>Rhabditomorpha</taxon>
        <taxon>Strongyloidea</taxon>
        <taxon>Heterorhabditidae</taxon>
        <taxon>Heterorhabditis</taxon>
    </lineage>
</organism>
<dbReference type="Proteomes" id="UP000095283">
    <property type="component" value="Unplaced"/>
</dbReference>
<keyword evidence="1" id="KW-1185">Reference proteome</keyword>
<dbReference type="AlphaFoldDB" id="A0A1I7XD04"/>
<name>A0A1I7XD04_HETBA</name>